<dbReference type="GO" id="GO:0006310">
    <property type="term" value="P:DNA recombination"/>
    <property type="evidence" value="ECO:0007669"/>
    <property type="project" value="UniProtKB-KW"/>
</dbReference>
<dbReference type="SUPFAM" id="SSF56349">
    <property type="entry name" value="DNA breaking-rejoining enzymes"/>
    <property type="match status" value="1"/>
</dbReference>
<gene>
    <name evidence="7" type="ORF">KEU06_17530</name>
</gene>
<dbReference type="Gene3D" id="1.10.443.10">
    <property type="entry name" value="Intergrase catalytic core"/>
    <property type="match status" value="1"/>
</dbReference>
<keyword evidence="3" id="KW-0233">DNA recombination</keyword>
<evidence type="ECO:0000256" key="3">
    <source>
        <dbReference type="ARBA" id="ARBA00023172"/>
    </source>
</evidence>
<dbReference type="Proteomes" id="UP000680348">
    <property type="component" value="Unassembled WGS sequence"/>
</dbReference>
<evidence type="ECO:0000256" key="2">
    <source>
        <dbReference type="ARBA" id="ARBA00023125"/>
    </source>
</evidence>
<evidence type="ECO:0000256" key="4">
    <source>
        <dbReference type="PROSITE-ProRule" id="PRU01248"/>
    </source>
</evidence>
<proteinExistence type="predicted"/>
<protein>
    <submittedName>
        <fullName evidence="7">Site-specific integrase</fullName>
    </submittedName>
</protein>
<dbReference type="PANTHER" id="PTHR30349">
    <property type="entry name" value="PHAGE INTEGRASE-RELATED"/>
    <property type="match status" value="1"/>
</dbReference>
<dbReference type="InterPro" id="IPR011010">
    <property type="entry name" value="DNA_brk_join_enz"/>
</dbReference>
<keyword evidence="8" id="KW-1185">Reference proteome</keyword>
<dbReference type="GO" id="GO:0015074">
    <property type="term" value="P:DNA integration"/>
    <property type="evidence" value="ECO:0007669"/>
    <property type="project" value="UniProtKB-KW"/>
</dbReference>
<dbReference type="InterPro" id="IPR044068">
    <property type="entry name" value="CB"/>
</dbReference>
<sequence length="331" mass="38076">MATVRKRGTRWQVQIRRQGFPPKSRSFRDRKSALEWARHWDGQADRCDLPLSPKVLDRITLGQLVTRYRDEILPTKKSCQVETYILNAFLRDPLCKRKLSTVTKADFAAYRDRRLVSISANSLSRQISPLRAMFEVARHEWNLPLRGNPLAKLKLGSTGGRRQRRIGAEELDVLIRAAKQTRNPFILPMILLALETGMRRGELIGLEWENIDFRSRTAFLPMTKNGESRFVPLSPKALEVFGTLPVTDTRIFPALTGNAVRLAWERMRKRAGLEDLHFHDLRHEAVSRFFEKGLSIPEVALVSGHKDPRALFRYTHMRVREIAEKLSASSS</sequence>
<reference evidence="7" key="1">
    <citation type="submission" date="2021-04" db="EMBL/GenBank/DDBJ databases">
        <title>Pseudaminobacter soli sp. nov., isolated from paddy soil contaminated by heavy metals.</title>
        <authorList>
            <person name="Zhang K."/>
        </authorList>
    </citation>
    <scope>NUCLEOTIDE SEQUENCE</scope>
    <source>
        <strain evidence="7">19-2017</strain>
    </source>
</reference>
<evidence type="ECO:0000259" key="6">
    <source>
        <dbReference type="PROSITE" id="PS51900"/>
    </source>
</evidence>
<evidence type="ECO:0000313" key="7">
    <source>
        <dbReference type="EMBL" id="MBS3650419.1"/>
    </source>
</evidence>
<feature type="domain" description="Tyr recombinase" evidence="5">
    <location>
        <begin position="161"/>
        <end position="327"/>
    </location>
</feature>
<dbReference type="InterPro" id="IPR013762">
    <property type="entry name" value="Integrase-like_cat_sf"/>
</dbReference>
<feature type="domain" description="Core-binding (CB)" evidence="6">
    <location>
        <begin position="59"/>
        <end position="138"/>
    </location>
</feature>
<dbReference type="PANTHER" id="PTHR30349:SF94">
    <property type="entry name" value="INTEGRASE_RECOMBINASE HI_1414-RELATED"/>
    <property type="match status" value="1"/>
</dbReference>
<name>A0A942I3U2_9HYPH</name>
<accession>A0A942I3U2</accession>
<dbReference type="EMBL" id="JAGWCR010000009">
    <property type="protein sequence ID" value="MBS3650419.1"/>
    <property type="molecule type" value="Genomic_DNA"/>
</dbReference>
<comment type="caution">
    <text evidence="7">The sequence shown here is derived from an EMBL/GenBank/DDBJ whole genome shotgun (WGS) entry which is preliminary data.</text>
</comment>
<dbReference type="AlphaFoldDB" id="A0A942I3U2"/>
<organism evidence="7 8">
    <name type="scientific">Pseudaminobacter soli</name>
    <name type="common">ex Zhang et al. 2022</name>
    <dbReference type="NCBI Taxonomy" id="2831468"/>
    <lineage>
        <taxon>Bacteria</taxon>
        <taxon>Pseudomonadati</taxon>
        <taxon>Pseudomonadota</taxon>
        <taxon>Alphaproteobacteria</taxon>
        <taxon>Hyphomicrobiales</taxon>
        <taxon>Phyllobacteriaceae</taxon>
        <taxon>Pseudaminobacter</taxon>
    </lineage>
</organism>
<evidence type="ECO:0000313" key="8">
    <source>
        <dbReference type="Proteomes" id="UP000680348"/>
    </source>
</evidence>
<dbReference type="InterPro" id="IPR002104">
    <property type="entry name" value="Integrase_catalytic"/>
</dbReference>
<dbReference type="PROSITE" id="PS51900">
    <property type="entry name" value="CB"/>
    <property type="match status" value="1"/>
</dbReference>
<dbReference type="PROSITE" id="PS51898">
    <property type="entry name" value="TYR_RECOMBINASE"/>
    <property type="match status" value="1"/>
</dbReference>
<evidence type="ECO:0000256" key="1">
    <source>
        <dbReference type="ARBA" id="ARBA00022908"/>
    </source>
</evidence>
<keyword evidence="2 4" id="KW-0238">DNA-binding</keyword>
<dbReference type="InterPro" id="IPR050090">
    <property type="entry name" value="Tyrosine_recombinase_XerCD"/>
</dbReference>
<evidence type="ECO:0000259" key="5">
    <source>
        <dbReference type="PROSITE" id="PS51898"/>
    </source>
</evidence>
<dbReference type="GO" id="GO:0003677">
    <property type="term" value="F:DNA binding"/>
    <property type="evidence" value="ECO:0007669"/>
    <property type="project" value="UniProtKB-UniRule"/>
</dbReference>
<keyword evidence="1" id="KW-0229">DNA integration</keyword>
<dbReference type="Pfam" id="PF00589">
    <property type="entry name" value="Phage_integrase"/>
    <property type="match status" value="1"/>
</dbReference>
<dbReference type="CDD" id="cd00796">
    <property type="entry name" value="INT_Rci_Hp1_C"/>
    <property type="match status" value="1"/>
</dbReference>